<evidence type="ECO:0000256" key="3">
    <source>
        <dbReference type="SAM" id="MobiDB-lite"/>
    </source>
</evidence>
<gene>
    <name evidence="5" type="ORF">R3W88_024437</name>
</gene>
<dbReference type="AlphaFoldDB" id="A0AAV9M3L2"/>
<reference evidence="5 6" key="1">
    <citation type="submission" date="2023-10" db="EMBL/GenBank/DDBJ databases">
        <title>Genome-Wide Identification Analysis in wild type Solanum Pinnatisectum Reveals Some Genes Defensing Phytophthora Infestans.</title>
        <authorList>
            <person name="Sun C."/>
        </authorList>
    </citation>
    <scope>NUCLEOTIDE SEQUENCE [LARGE SCALE GENOMIC DNA]</scope>
    <source>
        <strain evidence="5">LQN</strain>
        <tissue evidence="5">Leaf</tissue>
    </source>
</reference>
<feature type="compositionally biased region" description="Basic and acidic residues" evidence="3">
    <location>
        <begin position="403"/>
        <end position="417"/>
    </location>
</feature>
<dbReference type="Proteomes" id="UP001311915">
    <property type="component" value="Unassembled WGS sequence"/>
</dbReference>
<accession>A0AAV9M3L2</accession>
<sequence>MQKGEGQSAASCTRASMKRKFHQVREDKGRTARSSKFNSKPTKLPEKRILQLILDVLQRRDTYEIFAEPVDPTEVEDYYKIIKEPMDFGTMRAKLHEGMYHNLQQFERDAFLIPKNAMHFNSSGTVYFRQARAIYDLAKKAFHVLKTNPKNIEVEFPVNRRRSMRRLQNETRDTRHVIPDGALDVSSKNIGLGPSVPSTYRRNSKERPLLSTKDAAPIDCAFLLGNRHAQRLSSLGAGRCSTYEFFRPSPYHDTSSFLCNQNPDSLILNRNGSYRESLMSFARDLGPTAQMVANAKMQGSHPFLLSHTTKGPPTCLGFAAFAHVQNQSNTGSQKLSSPVRGFCSVLKSTSDKIDVSNVAEGDETCKIAGMSSQKGPLPLTENSEKKSSSILCYKRNVHKVTEEAAKKTQNGRERKENNLGTHIVTNGTSGDTKKPGRRSAKVEENKVLPVVLALEQSHSSLSELKWRNKKSSNFTSRKTRSQSKIAEPNVTGTILGQTKNNSFRSTHENKAAICDQNNNFGSSINPTFLEPMSQSSELKLNKTIPVMPLPGIMSSRFTFDMPFLKAQLNQMNPVGKNDMPQVSRDNMEWSLYGHGSNNKMGREVNPSVSSLQDRPNGTLQTMPTFIYNNQSSHHSIDTDLALQL</sequence>
<organism evidence="5 6">
    <name type="scientific">Solanum pinnatisectum</name>
    <name type="common">tansyleaf nightshade</name>
    <dbReference type="NCBI Taxonomy" id="50273"/>
    <lineage>
        <taxon>Eukaryota</taxon>
        <taxon>Viridiplantae</taxon>
        <taxon>Streptophyta</taxon>
        <taxon>Embryophyta</taxon>
        <taxon>Tracheophyta</taxon>
        <taxon>Spermatophyta</taxon>
        <taxon>Magnoliopsida</taxon>
        <taxon>eudicotyledons</taxon>
        <taxon>Gunneridae</taxon>
        <taxon>Pentapetalae</taxon>
        <taxon>asterids</taxon>
        <taxon>lamiids</taxon>
        <taxon>Solanales</taxon>
        <taxon>Solanaceae</taxon>
        <taxon>Solanoideae</taxon>
        <taxon>Solaneae</taxon>
        <taxon>Solanum</taxon>
    </lineage>
</organism>
<dbReference type="EMBL" id="JAWPEI010000003">
    <property type="protein sequence ID" value="KAK4731449.1"/>
    <property type="molecule type" value="Genomic_DNA"/>
</dbReference>
<dbReference type="CDD" id="cd04369">
    <property type="entry name" value="Bromodomain"/>
    <property type="match status" value="1"/>
</dbReference>
<dbReference type="SUPFAM" id="SSF47370">
    <property type="entry name" value="Bromodomain"/>
    <property type="match status" value="1"/>
</dbReference>
<feature type="domain" description="Bromo" evidence="4">
    <location>
        <begin position="58"/>
        <end position="128"/>
    </location>
</feature>
<dbReference type="InterPro" id="IPR001487">
    <property type="entry name" value="Bromodomain"/>
</dbReference>
<dbReference type="InterPro" id="IPR051831">
    <property type="entry name" value="Bromodomain_contain_prot"/>
</dbReference>
<dbReference type="PRINTS" id="PR00503">
    <property type="entry name" value="BROMODOMAIN"/>
</dbReference>
<feature type="region of interest" description="Disordered" evidence="3">
    <location>
        <begin position="1"/>
        <end position="43"/>
    </location>
</feature>
<protein>
    <recommendedName>
        <fullName evidence="4">Bromo domain-containing protein</fullName>
    </recommendedName>
</protein>
<evidence type="ECO:0000256" key="2">
    <source>
        <dbReference type="PROSITE-ProRule" id="PRU00035"/>
    </source>
</evidence>
<dbReference type="Pfam" id="PF00439">
    <property type="entry name" value="Bromodomain"/>
    <property type="match status" value="1"/>
</dbReference>
<evidence type="ECO:0000259" key="4">
    <source>
        <dbReference type="PROSITE" id="PS50014"/>
    </source>
</evidence>
<evidence type="ECO:0000256" key="1">
    <source>
        <dbReference type="ARBA" id="ARBA00023117"/>
    </source>
</evidence>
<evidence type="ECO:0000313" key="5">
    <source>
        <dbReference type="EMBL" id="KAK4731449.1"/>
    </source>
</evidence>
<dbReference type="PANTHER" id="PTHR22881">
    <property type="entry name" value="BROMODOMAIN CONTAINING PROTEIN"/>
    <property type="match status" value="1"/>
</dbReference>
<feature type="region of interest" description="Disordered" evidence="3">
    <location>
        <begin position="403"/>
        <end position="442"/>
    </location>
</feature>
<feature type="compositionally biased region" description="Polar residues" evidence="3">
    <location>
        <begin position="418"/>
        <end position="430"/>
    </location>
</feature>
<proteinExistence type="predicted"/>
<dbReference type="InterPro" id="IPR036427">
    <property type="entry name" value="Bromodomain-like_sf"/>
</dbReference>
<dbReference type="Gene3D" id="1.20.920.10">
    <property type="entry name" value="Bromodomain-like"/>
    <property type="match status" value="1"/>
</dbReference>
<comment type="caution">
    <text evidence="5">The sequence shown here is derived from an EMBL/GenBank/DDBJ whole genome shotgun (WGS) entry which is preliminary data.</text>
</comment>
<feature type="compositionally biased region" description="Polar residues" evidence="3">
    <location>
        <begin position="32"/>
        <end position="41"/>
    </location>
</feature>
<dbReference type="PANTHER" id="PTHR22881:SF26">
    <property type="entry name" value="BROMODOMAIN CONTAINING PROTEIN, EXPRESSED"/>
    <property type="match status" value="1"/>
</dbReference>
<evidence type="ECO:0000313" key="6">
    <source>
        <dbReference type="Proteomes" id="UP001311915"/>
    </source>
</evidence>
<dbReference type="SMART" id="SM00297">
    <property type="entry name" value="BROMO"/>
    <property type="match status" value="1"/>
</dbReference>
<dbReference type="PROSITE" id="PS50014">
    <property type="entry name" value="BROMODOMAIN_2"/>
    <property type="match status" value="1"/>
</dbReference>
<keyword evidence="6" id="KW-1185">Reference proteome</keyword>
<keyword evidence="1 2" id="KW-0103">Bromodomain</keyword>
<name>A0AAV9M3L2_9SOLN</name>